<dbReference type="PROSITE" id="PS51192">
    <property type="entry name" value="HELICASE_ATP_BIND_1"/>
    <property type="match status" value="1"/>
</dbReference>
<dbReference type="Pfam" id="PF00566">
    <property type="entry name" value="RabGAP-TBC"/>
    <property type="match status" value="2"/>
</dbReference>
<feature type="domain" description="Rab-GAP TBC" evidence="3">
    <location>
        <begin position="871"/>
        <end position="1085"/>
    </location>
</feature>
<evidence type="ECO:0000259" key="3">
    <source>
        <dbReference type="PROSITE" id="PS50086"/>
    </source>
</evidence>
<sequence length="1221" mass="140837">MRYTTASFILQNSKDASLFSCKIFKNQFLNYWTGYYTKSYILRRGIKVYRTAVPLRPYQKECIDICLHKFLNEKVNRQIVSLPVGSGKTVIFSNLIRRIPPPHLGADKVLVLAHREELIDQAYNQIKRVSSDLTLEIDQGLRSATGNADVIVASVQSLGRLDTGRIDKYNPKNFKAIIIDEAHHAPATTYRRVLEHFGANQKDTHILVWGCSATVRRYDGLALEGIFDEITYHKDFLEMIKEKWLCNLRVTTIKTDIDLSDVKSHNKDFVIKDLSKFLNVKMRNEMIVRTYLALAENRKSTLVFGADIEHVEALKDTFQKFGIEAHAITSKTKTHIRTEILNDFKAHQFPVLINCGTDIPSIDCVVMSRPTKSPVLFQQMIGRGMRLSKGKEDCLVLDFIDSYTKFPDLATVPSLLGFDPDAEMKDEKIGINQDEDLSEHLIMDSMASVNDLMPVANIPTMDGLTSITDLTPEADMSEQTSLVAKSLYDSYELPEEKVKVKITEYSNPFEIIEDCSGATYMNCVSDLAWIRLGMDSYALSLPTYGTLRMEKDDDGIYRVTLRKKVIKTTKSKRPGVSFYLRELPIKHDSLTSVIRACDQWVSRQEKYVERLALRDAPWRKRPIGAGQTKYLKKKAPMMDNETIKSLNKGQAANLMTKIMEGAGKNWKDTLKRKKAEEKKIKKLEANKVRVGPLTDHFKFDSKYQINQQKNEEHYNSMDPLHETVKEIRWNVLEGFSKVARLSRDTAASILEHPLARPILPILPPAINNLIQSEPARSVVDEYDAGRVYLAKWAFQIDRASENDWSESGFKPWEEETEVGAFEFLEDETKLAPLRATRSDPLNAEKWFSFFDVEGRLKVEKIEVQEAVFRGGIENDIRIEVWKFFLGIYPWDSSQIERDNLYESKAQQYWSFKREWFDSVEVQNTDEFKEQKIRIEKDVIRTDRSMEFFAIEDMPHPDPLSSASSTLTNKNLELMKDILMTYNFYNKDLGYVQGMSDLLAPAFVVMRDEVSTFWAFSGFMDRMKTESLNLFFCFRWILIWFKREFKFDEVLHLWEVLWSNYLCTQFHLFVALAILNKHRRVIIENLCQFDEILKYINDLSMTIPVDETLLRAETLFHQFKRTVEAIDRKRGITLQDSNNSNQNHDGLRRRKGKEMIDTNDSNDNESSTTSTTSSTSTDRLPIIIVLDSKCRCESAIFVQSNSLSITTFKEDSLSKKCGNILM</sequence>
<dbReference type="PANTHER" id="PTHR47396">
    <property type="entry name" value="TYPE I RESTRICTION ENZYME ECOKI R PROTEIN"/>
    <property type="match status" value="1"/>
</dbReference>
<gene>
    <name evidence="5" type="ORF">DEBURN_LOCUS3569</name>
</gene>
<keyword evidence="6" id="KW-1185">Reference proteome</keyword>
<dbReference type="CDD" id="cd18799">
    <property type="entry name" value="SF2_C_EcoAI-like"/>
    <property type="match status" value="1"/>
</dbReference>
<dbReference type="InterPro" id="IPR006935">
    <property type="entry name" value="Helicase/UvrB_N"/>
</dbReference>
<dbReference type="Gene3D" id="3.40.50.300">
    <property type="entry name" value="P-loop containing nucleotide triphosphate hydrolases"/>
    <property type="match status" value="2"/>
</dbReference>
<dbReference type="SUPFAM" id="SSF47923">
    <property type="entry name" value="Ypt/Rab-GAP domain of gyp1p"/>
    <property type="match status" value="2"/>
</dbReference>
<keyword evidence="1" id="KW-0347">Helicase</keyword>
<dbReference type="OrthoDB" id="16911at2759"/>
<dbReference type="EMBL" id="CAJVPK010000230">
    <property type="protein sequence ID" value="CAG8479286.1"/>
    <property type="molecule type" value="Genomic_DNA"/>
</dbReference>
<dbReference type="InterPro" id="IPR014001">
    <property type="entry name" value="Helicase_ATP-bd"/>
</dbReference>
<dbReference type="InterPro" id="IPR000195">
    <property type="entry name" value="Rab-GAP-TBC_dom"/>
</dbReference>
<dbReference type="GO" id="GO:0036121">
    <property type="term" value="F:double-stranded DNA helicase activity"/>
    <property type="evidence" value="ECO:0007669"/>
    <property type="project" value="TreeGrafter"/>
</dbReference>
<feature type="compositionally biased region" description="Low complexity" evidence="2">
    <location>
        <begin position="1157"/>
        <end position="1174"/>
    </location>
</feature>
<evidence type="ECO:0000256" key="2">
    <source>
        <dbReference type="SAM" id="MobiDB-lite"/>
    </source>
</evidence>
<feature type="compositionally biased region" description="Polar residues" evidence="2">
    <location>
        <begin position="1133"/>
        <end position="1143"/>
    </location>
</feature>
<name>A0A9N8W730_9GLOM</name>
<protein>
    <submittedName>
        <fullName evidence="5">5938_t:CDS:1</fullName>
    </submittedName>
</protein>
<dbReference type="SUPFAM" id="SSF52540">
    <property type="entry name" value="P-loop containing nucleoside triphosphate hydrolases"/>
    <property type="match status" value="1"/>
</dbReference>
<proteinExistence type="predicted"/>
<feature type="domain" description="Helicase ATP-binding" evidence="4">
    <location>
        <begin position="69"/>
        <end position="233"/>
    </location>
</feature>
<accession>A0A9N8W730</accession>
<evidence type="ECO:0000256" key="1">
    <source>
        <dbReference type="ARBA" id="ARBA00022806"/>
    </source>
</evidence>
<dbReference type="SMART" id="SM00164">
    <property type="entry name" value="TBC"/>
    <property type="match status" value="1"/>
</dbReference>
<reference evidence="5" key="1">
    <citation type="submission" date="2021-06" db="EMBL/GenBank/DDBJ databases">
        <authorList>
            <person name="Kallberg Y."/>
            <person name="Tangrot J."/>
            <person name="Rosling A."/>
        </authorList>
    </citation>
    <scope>NUCLEOTIDE SEQUENCE</scope>
    <source>
        <strain evidence="5">AZ414A</strain>
    </source>
</reference>
<comment type="caution">
    <text evidence="5">The sequence shown here is derived from an EMBL/GenBank/DDBJ whole genome shotgun (WGS) entry which is preliminary data.</text>
</comment>
<keyword evidence="1" id="KW-0547">Nucleotide-binding</keyword>
<dbReference type="GO" id="GO:0061749">
    <property type="term" value="F:forked DNA-dependent helicase activity"/>
    <property type="evidence" value="ECO:0007669"/>
    <property type="project" value="TreeGrafter"/>
</dbReference>
<evidence type="ECO:0000313" key="6">
    <source>
        <dbReference type="Proteomes" id="UP000789706"/>
    </source>
</evidence>
<keyword evidence="1" id="KW-0378">Hydrolase</keyword>
<keyword evidence="1" id="KW-0067">ATP-binding</keyword>
<dbReference type="InterPro" id="IPR035969">
    <property type="entry name" value="Rab-GAP_TBC_sf"/>
</dbReference>
<evidence type="ECO:0000259" key="4">
    <source>
        <dbReference type="PROSITE" id="PS51192"/>
    </source>
</evidence>
<dbReference type="InterPro" id="IPR027417">
    <property type="entry name" value="P-loop_NTPase"/>
</dbReference>
<dbReference type="AlphaFoldDB" id="A0A9N8W730"/>
<dbReference type="SMART" id="SM00490">
    <property type="entry name" value="HELICc"/>
    <property type="match status" value="1"/>
</dbReference>
<dbReference type="SMART" id="SM00487">
    <property type="entry name" value="DEXDc"/>
    <property type="match status" value="1"/>
</dbReference>
<dbReference type="Pfam" id="PF04851">
    <property type="entry name" value="ResIII"/>
    <property type="match status" value="1"/>
</dbReference>
<dbReference type="Gene3D" id="1.10.472.80">
    <property type="entry name" value="Ypt/Rab-GAP domain of gyp1p, domain 3"/>
    <property type="match status" value="1"/>
</dbReference>
<dbReference type="PROSITE" id="PS50086">
    <property type="entry name" value="TBC_RABGAP"/>
    <property type="match status" value="1"/>
</dbReference>
<dbReference type="GO" id="GO:0070125">
    <property type="term" value="P:mitochondrial translational elongation"/>
    <property type="evidence" value="ECO:0007669"/>
    <property type="project" value="TreeGrafter"/>
</dbReference>
<dbReference type="PANTHER" id="PTHR47396:SF1">
    <property type="entry name" value="ATP-DEPENDENT HELICASE IRC3-RELATED"/>
    <property type="match status" value="1"/>
</dbReference>
<dbReference type="Gene3D" id="1.10.8.270">
    <property type="entry name" value="putative rabgap domain of human tbc1 domain family member 14 like domains"/>
    <property type="match status" value="1"/>
</dbReference>
<dbReference type="GO" id="GO:0005524">
    <property type="term" value="F:ATP binding"/>
    <property type="evidence" value="ECO:0007669"/>
    <property type="project" value="InterPro"/>
</dbReference>
<evidence type="ECO:0000313" key="5">
    <source>
        <dbReference type="EMBL" id="CAG8479286.1"/>
    </source>
</evidence>
<dbReference type="Pfam" id="PF00271">
    <property type="entry name" value="Helicase_C"/>
    <property type="match status" value="1"/>
</dbReference>
<dbReference type="InterPro" id="IPR001650">
    <property type="entry name" value="Helicase_C-like"/>
</dbReference>
<dbReference type="InterPro" id="IPR050742">
    <property type="entry name" value="Helicase_Restrict-Modif_Enz"/>
</dbReference>
<feature type="region of interest" description="Disordered" evidence="2">
    <location>
        <begin position="1133"/>
        <end position="1174"/>
    </location>
</feature>
<dbReference type="GO" id="GO:0016787">
    <property type="term" value="F:hydrolase activity"/>
    <property type="evidence" value="ECO:0007669"/>
    <property type="project" value="InterPro"/>
</dbReference>
<organism evidence="5 6">
    <name type="scientific">Diversispora eburnea</name>
    <dbReference type="NCBI Taxonomy" id="1213867"/>
    <lineage>
        <taxon>Eukaryota</taxon>
        <taxon>Fungi</taxon>
        <taxon>Fungi incertae sedis</taxon>
        <taxon>Mucoromycota</taxon>
        <taxon>Glomeromycotina</taxon>
        <taxon>Glomeromycetes</taxon>
        <taxon>Diversisporales</taxon>
        <taxon>Diversisporaceae</taxon>
        <taxon>Diversispora</taxon>
    </lineage>
</organism>
<dbReference type="GO" id="GO:0000403">
    <property type="term" value="F:Y-form DNA binding"/>
    <property type="evidence" value="ECO:0007669"/>
    <property type="project" value="TreeGrafter"/>
</dbReference>
<dbReference type="GO" id="GO:0005759">
    <property type="term" value="C:mitochondrial matrix"/>
    <property type="evidence" value="ECO:0007669"/>
    <property type="project" value="TreeGrafter"/>
</dbReference>
<dbReference type="Proteomes" id="UP000789706">
    <property type="component" value="Unassembled WGS sequence"/>
</dbReference>
<dbReference type="GO" id="GO:0032042">
    <property type="term" value="P:mitochondrial DNA metabolic process"/>
    <property type="evidence" value="ECO:0007669"/>
    <property type="project" value="TreeGrafter"/>
</dbReference>